<evidence type="ECO:0000256" key="3">
    <source>
        <dbReference type="ARBA" id="ARBA00022679"/>
    </source>
</evidence>
<dbReference type="PANTHER" id="PTHR10815:SF13">
    <property type="entry name" value="METHYLATED-DNA--PROTEIN-CYSTEINE METHYLTRANSFERASE"/>
    <property type="match status" value="1"/>
</dbReference>
<evidence type="ECO:0000256" key="1">
    <source>
        <dbReference type="ARBA" id="ARBA00001286"/>
    </source>
</evidence>
<dbReference type="InterPro" id="IPR001497">
    <property type="entry name" value="MethylDNA_cys_MeTrfase_AS"/>
</dbReference>
<dbReference type="InterPro" id="IPR036217">
    <property type="entry name" value="MethylDNA_cys_MeTrfase_DNAb"/>
</dbReference>
<evidence type="ECO:0000256" key="5">
    <source>
        <dbReference type="ARBA" id="ARBA00023204"/>
    </source>
</evidence>
<dbReference type="Gene3D" id="1.10.10.10">
    <property type="entry name" value="Winged helix-like DNA-binding domain superfamily/Winged helix DNA-binding domain"/>
    <property type="match status" value="1"/>
</dbReference>
<keyword evidence="4" id="KW-0227">DNA damage</keyword>
<dbReference type="EMBL" id="BAAANL010000004">
    <property type="protein sequence ID" value="GAA1865204.1"/>
    <property type="molecule type" value="Genomic_DNA"/>
</dbReference>
<dbReference type="InterPro" id="IPR036388">
    <property type="entry name" value="WH-like_DNA-bd_sf"/>
</dbReference>
<dbReference type="PROSITE" id="PS00374">
    <property type="entry name" value="MGMT"/>
    <property type="match status" value="1"/>
</dbReference>
<dbReference type="SUPFAM" id="SSF46767">
    <property type="entry name" value="Methylated DNA-protein cysteine methyltransferase, C-terminal domain"/>
    <property type="match status" value="1"/>
</dbReference>
<comment type="caution">
    <text evidence="8">The sequence shown here is derived from an EMBL/GenBank/DDBJ whole genome shotgun (WGS) entry which is preliminary data.</text>
</comment>
<dbReference type="NCBIfam" id="TIGR00589">
    <property type="entry name" value="ogt"/>
    <property type="match status" value="1"/>
</dbReference>
<sequence length="165" mass="17631">MHTATIDTPDGKFTVITSDDTLLASGWTADVDSLVALIHPTLRPEPGPAPSSSAVLNDALRAVEAYYGGDHDAPAAIPVHQTSGDYRMHAWKILRDVAAGERLTYTGYAQRTGRPKAVRAAAGACAFNAAALFVPCHRILRTDGTLGGFRYGLDIKQALLTRERS</sequence>
<evidence type="ECO:0000313" key="8">
    <source>
        <dbReference type="EMBL" id="GAA1865204.1"/>
    </source>
</evidence>
<organism evidence="8 9">
    <name type="scientific">Myceligenerans crystallogenes</name>
    <dbReference type="NCBI Taxonomy" id="316335"/>
    <lineage>
        <taxon>Bacteria</taxon>
        <taxon>Bacillati</taxon>
        <taxon>Actinomycetota</taxon>
        <taxon>Actinomycetes</taxon>
        <taxon>Micrococcales</taxon>
        <taxon>Promicromonosporaceae</taxon>
        <taxon>Myceligenerans</taxon>
    </lineage>
</organism>
<evidence type="ECO:0000256" key="2">
    <source>
        <dbReference type="ARBA" id="ARBA00022603"/>
    </source>
</evidence>
<comment type="catalytic activity">
    <reaction evidence="1">
        <text>a 4-O-methyl-thymidine in DNA + L-cysteinyl-[protein] = a thymidine in DNA + S-methyl-L-cysteinyl-[protein]</text>
        <dbReference type="Rhea" id="RHEA:53428"/>
        <dbReference type="Rhea" id="RHEA-COMP:10131"/>
        <dbReference type="Rhea" id="RHEA-COMP:10132"/>
        <dbReference type="Rhea" id="RHEA-COMP:13555"/>
        <dbReference type="Rhea" id="RHEA-COMP:13556"/>
        <dbReference type="ChEBI" id="CHEBI:29950"/>
        <dbReference type="ChEBI" id="CHEBI:82612"/>
        <dbReference type="ChEBI" id="CHEBI:137386"/>
        <dbReference type="ChEBI" id="CHEBI:137387"/>
        <dbReference type="EC" id="2.1.1.63"/>
    </reaction>
</comment>
<feature type="domain" description="Methylated-DNA-[protein]-cysteine S-methyltransferase DNA binding" evidence="7">
    <location>
        <begin position="87"/>
        <end position="164"/>
    </location>
</feature>
<evidence type="ECO:0000256" key="4">
    <source>
        <dbReference type="ARBA" id="ARBA00022763"/>
    </source>
</evidence>
<evidence type="ECO:0000256" key="6">
    <source>
        <dbReference type="ARBA" id="ARBA00049348"/>
    </source>
</evidence>
<reference evidence="8 9" key="1">
    <citation type="journal article" date="2019" name="Int. J. Syst. Evol. Microbiol.">
        <title>The Global Catalogue of Microorganisms (GCM) 10K type strain sequencing project: providing services to taxonomists for standard genome sequencing and annotation.</title>
        <authorList>
            <consortium name="The Broad Institute Genomics Platform"/>
            <consortium name="The Broad Institute Genome Sequencing Center for Infectious Disease"/>
            <person name="Wu L."/>
            <person name="Ma J."/>
        </authorList>
    </citation>
    <scope>NUCLEOTIDE SEQUENCE [LARGE SCALE GENOMIC DNA]</scope>
    <source>
        <strain evidence="8 9">JCM 14326</strain>
    </source>
</reference>
<dbReference type="InterPro" id="IPR014048">
    <property type="entry name" value="MethylDNA_cys_MeTrfase_DNA-bd"/>
</dbReference>
<keyword evidence="2" id="KW-0489">Methyltransferase</keyword>
<protein>
    <submittedName>
        <fullName evidence="8">Methylated-DNA--[protein]-cysteine S-methyltransferase</fullName>
    </submittedName>
</protein>
<evidence type="ECO:0000313" key="9">
    <source>
        <dbReference type="Proteomes" id="UP001501094"/>
    </source>
</evidence>
<dbReference type="Pfam" id="PF01035">
    <property type="entry name" value="DNA_binding_1"/>
    <property type="match status" value="1"/>
</dbReference>
<dbReference type="PANTHER" id="PTHR10815">
    <property type="entry name" value="METHYLATED-DNA--PROTEIN-CYSTEINE METHYLTRANSFERASE"/>
    <property type="match status" value="1"/>
</dbReference>
<dbReference type="CDD" id="cd06445">
    <property type="entry name" value="ATase"/>
    <property type="match status" value="1"/>
</dbReference>
<keyword evidence="3" id="KW-0808">Transferase</keyword>
<name>A0ABN2NF88_9MICO</name>
<dbReference type="Proteomes" id="UP001501094">
    <property type="component" value="Unassembled WGS sequence"/>
</dbReference>
<comment type="catalytic activity">
    <reaction evidence="6">
        <text>a 6-O-methyl-2'-deoxyguanosine in DNA + L-cysteinyl-[protein] = S-methyl-L-cysteinyl-[protein] + a 2'-deoxyguanosine in DNA</text>
        <dbReference type="Rhea" id="RHEA:24000"/>
        <dbReference type="Rhea" id="RHEA-COMP:10131"/>
        <dbReference type="Rhea" id="RHEA-COMP:10132"/>
        <dbReference type="Rhea" id="RHEA-COMP:11367"/>
        <dbReference type="Rhea" id="RHEA-COMP:11368"/>
        <dbReference type="ChEBI" id="CHEBI:29950"/>
        <dbReference type="ChEBI" id="CHEBI:82612"/>
        <dbReference type="ChEBI" id="CHEBI:85445"/>
        <dbReference type="ChEBI" id="CHEBI:85448"/>
        <dbReference type="EC" id="2.1.1.63"/>
    </reaction>
</comment>
<keyword evidence="9" id="KW-1185">Reference proteome</keyword>
<dbReference type="RefSeq" id="WP_344103084.1">
    <property type="nucleotide sequence ID" value="NZ_BAAANL010000004.1"/>
</dbReference>
<evidence type="ECO:0000259" key="7">
    <source>
        <dbReference type="Pfam" id="PF01035"/>
    </source>
</evidence>
<gene>
    <name evidence="8" type="ORF">GCM10009751_24180</name>
</gene>
<accession>A0ABN2NF88</accession>
<keyword evidence="5" id="KW-0234">DNA repair</keyword>
<proteinExistence type="predicted"/>